<dbReference type="InterPro" id="IPR003594">
    <property type="entry name" value="HATPase_dom"/>
</dbReference>
<evidence type="ECO:0000259" key="10">
    <source>
        <dbReference type="PROSITE" id="PS50801"/>
    </source>
</evidence>
<dbReference type="Pfam" id="PF00512">
    <property type="entry name" value="HisKA"/>
    <property type="match status" value="1"/>
</dbReference>
<dbReference type="CDD" id="cd07041">
    <property type="entry name" value="STAS_RsbR_RsbS_like"/>
    <property type="match status" value="1"/>
</dbReference>
<feature type="domain" description="STAS" evidence="10">
    <location>
        <begin position="409"/>
        <end position="511"/>
    </location>
</feature>
<keyword evidence="4" id="KW-0808">Transferase</keyword>
<dbReference type="InterPro" id="IPR036513">
    <property type="entry name" value="STAS_dom_sf"/>
</dbReference>
<dbReference type="InterPro" id="IPR004358">
    <property type="entry name" value="Sig_transdc_His_kin-like_C"/>
</dbReference>
<dbReference type="PROSITE" id="PS50801">
    <property type="entry name" value="STAS"/>
    <property type="match status" value="1"/>
</dbReference>
<dbReference type="CDD" id="cd00082">
    <property type="entry name" value="HisKA"/>
    <property type="match status" value="1"/>
</dbReference>
<evidence type="ECO:0000256" key="5">
    <source>
        <dbReference type="ARBA" id="ARBA00022741"/>
    </source>
</evidence>
<dbReference type="EMBL" id="JBDXSU010000051">
    <property type="protein sequence ID" value="MFB5193224.1"/>
    <property type="molecule type" value="Genomic_DNA"/>
</dbReference>
<comment type="caution">
    <text evidence="11">The sequence shown here is derived from an EMBL/GenBank/DDBJ whole genome shotgun (WGS) entry which is preliminary data.</text>
</comment>
<evidence type="ECO:0000256" key="3">
    <source>
        <dbReference type="ARBA" id="ARBA00022553"/>
    </source>
</evidence>
<dbReference type="SMART" id="SM00387">
    <property type="entry name" value="HATPase_c"/>
    <property type="match status" value="1"/>
</dbReference>
<keyword evidence="5" id="KW-0547">Nucleotide-binding</keyword>
<dbReference type="PANTHER" id="PTHR43065:SF46">
    <property type="entry name" value="C4-DICARBOXYLATE TRANSPORT SENSOR PROTEIN DCTB"/>
    <property type="match status" value="1"/>
</dbReference>
<keyword evidence="8" id="KW-0902">Two-component regulatory system</keyword>
<evidence type="ECO:0000313" key="11">
    <source>
        <dbReference type="EMBL" id="MFB5193224.1"/>
    </source>
</evidence>
<proteinExistence type="predicted"/>
<evidence type="ECO:0000259" key="9">
    <source>
        <dbReference type="PROSITE" id="PS50109"/>
    </source>
</evidence>
<name>A0ABV5ALR9_9BACL</name>
<dbReference type="InterPro" id="IPR036097">
    <property type="entry name" value="HisK_dim/P_sf"/>
</dbReference>
<dbReference type="Gene3D" id="3.30.750.24">
    <property type="entry name" value="STAS domain"/>
    <property type="match status" value="1"/>
</dbReference>
<feature type="domain" description="Histidine kinase" evidence="9">
    <location>
        <begin position="29"/>
        <end position="231"/>
    </location>
</feature>
<keyword evidence="6" id="KW-0418">Kinase</keyword>
<evidence type="ECO:0000256" key="2">
    <source>
        <dbReference type="ARBA" id="ARBA00012438"/>
    </source>
</evidence>
<comment type="catalytic activity">
    <reaction evidence="1">
        <text>ATP + protein L-histidine = ADP + protein N-phospho-L-histidine.</text>
        <dbReference type="EC" id="2.7.13.3"/>
    </reaction>
</comment>
<dbReference type="InterPro" id="IPR002645">
    <property type="entry name" value="STAS_dom"/>
</dbReference>
<reference evidence="11 12" key="1">
    <citation type="journal article" date="2024" name="Int. J. Mol. Sci.">
        <title>Exploration of Alicyclobacillus spp. Genome in Search of Antibiotic Resistance.</title>
        <authorList>
            <person name="Bucka-Kolendo J."/>
            <person name="Kiousi D.E."/>
            <person name="Dekowska A."/>
            <person name="Mikolajczuk-Szczyrba A."/>
            <person name="Karadedos D.M."/>
            <person name="Michael P."/>
            <person name="Galanis A."/>
            <person name="Sokolowska B."/>
        </authorList>
    </citation>
    <scope>NUCLEOTIDE SEQUENCE [LARGE SCALE GENOMIC DNA]</scope>
    <source>
        <strain evidence="11 12">KKP 3000</strain>
    </source>
</reference>
<gene>
    <name evidence="11" type="ORF">KKP3000_003516</name>
</gene>
<evidence type="ECO:0000313" key="12">
    <source>
        <dbReference type="Proteomes" id="UP001579974"/>
    </source>
</evidence>
<evidence type="ECO:0000256" key="8">
    <source>
        <dbReference type="ARBA" id="ARBA00023012"/>
    </source>
</evidence>
<dbReference type="InterPro" id="IPR005467">
    <property type="entry name" value="His_kinase_dom"/>
</dbReference>
<protein>
    <recommendedName>
        <fullName evidence="2">histidine kinase</fullName>
        <ecNumber evidence="2">2.7.13.3</ecNumber>
    </recommendedName>
</protein>
<dbReference type="PANTHER" id="PTHR43065">
    <property type="entry name" value="SENSOR HISTIDINE KINASE"/>
    <property type="match status" value="1"/>
</dbReference>
<dbReference type="InterPro" id="IPR003661">
    <property type="entry name" value="HisK_dim/P_dom"/>
</dbReference>
<organism evidence="11 12">
    <name type="scientific">Alicyclobacillus fastidiosus</name>
    <dbReference type="NCBI Taxonomy" id="392011"/>
    <lineage>
        <taxon>Bacteria</taxon>
        <taxon>Bacillati</taxon>
        <taxon>Bacillota</taxon>
        <taxon>Bacilli</taxon>
        <taxon>Bacillales</taxon>
        <taxon>Alicyclobacillaceae</taxon>
        <taxon>Alicyclobacillus</taxon>
    </lineage>
</organism>
<dbReference type="SUPFAM" id="SSF47384">
    <property type="entry name" value="Homodimeric domain of signal transducing histidine kinase"/>
    <property type="match status" value="1"/>
</dbReference>
<dbReference type="Gene3D" id="1.10.287.130">
    <property type="match status" value="1"/>
</dbReference>
<dbReference type="Pfam" id="PF01740">
    <property type="entry name" value="STAS"/>
    <property type="match status" value="1"/>
</dbReference>
<dbReference type="InterPro" id="IPR036890">
    <property type="entry name" value="HATPase_C_sf"/>
</dbReference>
<dbReference type="SUPFAM" id="SSF52091">
    <property type="entry name" value="SpoIIaa-like"/>
    <property type="match status" value="1"/>
</dbReference>
<evidence type="ECO:0000256" key="6">
    <source>
        <dbReference type="ARBA" id="ARBA00022777"/>
    </source>
</evidence>
<evidence type="ECO:0000256" key="4">
    <source>
        <dbReference type="ARBA" id="ARBA00022679"/>
    </source>
</evidence>
<dbReference type="Proteomes" id="UP001579974">
    <property type="component" value="Unassembled WGS sequence"/>
</dbReference>
<dbReference type="EC" id="2.7.13.3" evidence="2"/>
<sequence length="523" mass="59912">MLRSNGKEDENSQLHQLNRLLSVSEIAAGIAHEVKNPLTSVKGFLQLLHEKYADEYCEIAESELDNAISIITNFLQVARPNMDDEPYQEVNIATELESILDLFLDRQYLVPVIKEFQDTHITLYARRNQLKRALFNLLKNAFESIPDRGSIRIQHYAQGSQLVVVIQDTGVGIDEDKLPLLGTPFITTKDDGTGMGLPQVYSAVYQHGGSIDVESKKNVGTTFYIYLPIHVQEEAHLNTIMDVVCHPDQSIQQFIEVNKEKFRECLVSEQTELTYTIEEVKEIANIDLINNAFNLIYLSLNNRPHEVVTFAKREGKTWAQHSLKLNYKLEWVQTLRKVFWDFFYNYCRIQKEHNFEDFFKIERTVNYNLDTFLNHFNISYNQFKDEVLQTQRELVADLSVPIIPLTRTVSILPLIGTIDTCRAQTVQEKVLHQIELLQIETIIIDFSGIPYLDTPVVTHLIRLFDGIELMGCKTVLTGIRAEVANALVEMGVSIRHNVIKKGTLQQALESIGFNNELLAPQNT</sequence>
<dbReference type="GO" id="GO:0005524">
    <property type="term" value="F:ATP binding"/>
    <property type="evidence" value="ECO:0007669"/>
    <property type="project" value="UniProtKB-KW"/>
</dbReference>
<evidence type="ECO:0000256" key="7">
    <source>
        <dbReference type="ARBA" id="ARBA00022840"/>
    </source>
</evidence>
<accession>A0ABV5ALR9</accession>
<dbReference type="SMART" id="SM00388">
    <property type="entry name" value="HisKA"/>
    <property type="match status" value="1"/>
</dbReference>
<evidence type="ECO:0000256" key="1">
    <source>
        <dbReference type="ARBA" id="ARBA00000085"/>
    </source>
</evidence>
<keyword evidence="7 11" id="KW-0067">ATP-binding</keyword>
<keyword evidence="3" id="KW-0597">Phosphoprotein</keyword>
<dbReference type="Gene3D" id="3.30.565.10">
    <property type="entry name" value="Histidine kinase-like ATPase, C-terminal domain"/>
    <property type="match status" value="1"/>
</dbReference>
<dbReference type="PROSITE" id="PS50109">
    <property type="entry name" value="HIS_KIN"/>
    <property type="match status" value="1"/>
</dbReference>
<keyword evidence="12" id="KW-1185">Reference proteome</keyword>
<dbReference type="PRINTS" id="PR00344">
    <property type="entry name" value="BCTRLSENSOR"/>
</dbReference>
<dbReference type="SUPFAM" id="SSF55874">
    <property type="entry name" value="ATPase domain of HSP90 chaperone/DNA topoisomerase II/histidine kinase"/>
    <property type="match status" value="1"/>
</dbReference>
<dbReference type="Pfam" id="PF02518">
    <property type="entry name" value="HATPase_c"/>
    <property type="match status" value="1"/>
</dbReference>
<dbReference type="RefSeq" id="WP_275475958.1">
    <property type="nucleotide sequence ID" value="NZ_CP162940.1"/>
</dbReference>